<gene>
    <name evidence="1" type="ORF">HMPREF0742_02359</name>
</gene>
<sequence length="40" mass="4840">MMLLECMSDNAVRRHRRTVKKLRDEHHNTPVCEKKLHGIR</sequence>
<dbReference type="EMBL" id="AXZG01000064">
    <property type="protein sequence ID" value="ERT64221.1"/>
    <property type="molecule type" value="Genomic_DNA"/>
</dbReference>
<organism evidence="1 2">
    <name type="scientific">Rothia aeria F0184</name>
    <dbReference type="NCBI Taxonomy" id="888019"/>
    <lineage>
        <taxon>Bacteria</taxon>
        <taxon>Bacillati</taxon>
        <taxon>Actinomycetota</taxon>
        <taxon>Actinomycetes</taxon>
        <taxon>Micrococcales</taxon>
        <taxon>Micrococcaceae</taxon>
        <taxon>Rothia</taxon>
    </lineage>
</organism>
<protein>
    <submittedName>
        <fullName evidence="1">Uncharacterized protein</fullName>
    </submittedName>
</protein>
<dbReference type="AlphaFoldDB" id="U7UY63"/>
<name>U7UY63_9MICC</name>
<evidence type="ECO:0000313" key="2">
    <source>
        <dbReference type="Proteomes" id="UP000017174"/>
    </source>
</evidence>
<proteinExistence type="predicted"/>
<accession>U7UY63</accession>
<reference evidence="1 2" key="1">
    <citation type="submission" date="2013-08" db="EMBL/GenBank/DDBJ databases">
        <authorList>
            <person name="Weinstock G."/>
            <person name="Sodergren E."/>
            <person name="Wylie T."/>
            <person name="Fulton L."/>
            <person name="Fulton R."/>
            <person name="Fronick C."/>
            <person name="O'Laughlin M."/>
            <person name="Godfrey J."/>
            <person name="Miner T."/>
            <person name="Herter B."/>
            <person name="Appelbaum E."/>
            <person name="Cordes M."/>
            <person name="Lek S."/>
            <person name="Wollam A."/>
            <person name="Pepin K.H."/>
            <person name="Palsikar V.B."/>
            <person name="Mitreva M."/>
            <person name="Wilson R.K."/>
        </authorList>
    </citation>
    <scope>NUCLEOTIDE SEQUENCE [LARGE SCALE GENOMIC DNA]</scope>
    <source>
        <strain evidence="1 2">F0184</strain>
    </source>
</reference>
<dbReference type="Proteomes" id="UP000017174">
    <property type="component" value="Unassembled WGS sequence"/>
</dbReference>
<comment type="caution">
    <text evidence="1">The sequence shown here is derived from an EMBL/GenBank/DDBJ whole genome shotgun (WGS) entry which is preliminary data.</text>
</comment>
<dbReference type="HOGENOM" id="CLU_3295918_0_0_11"/>
<evidence type="ECO:0000313" key="1">
    <source>
        <dbReference type="EMBL" id="ERT64221.1"/>
    </source>
</evidence>